<reference evidence="2 3" key="1">
    <citation type="submission" date="2019-01" db="EMBL/GenBank/DDBJ databases">
        <title>A draft genome assembly of the solar-powered sea slug Elysia chlorotica.</title>
        <authorList>
            <person name="Cai H."/>
            <person name="Li Q."/>
            <person name="Fang X."/>
            <person name="Li J."/>
            <person name="Curtis N.E."/>
            <person name="Altenburger A."/>
            <person name="Shibata T."/>
            <person name="Feng M."/>
            <person name="Maeda T."/>
            <person name="Schwartz J.A."/>
            <person name="Shigenobu S."/>
            <person name="Lundholm N."/>
            <person name="Nishiyama T."/>
            <person name="Yang H."/>
            <person name="Hasebe M."/>
            <person name="Li S."/>
            <person name="Pierce S.K."/>
            <person name="Wang J."/>
        </authorList>
    </citation>
    <scope>NUCLEOTIDE SEQUENCE [LARGE SCALE GENOMIC DNA]</scope>
    <source>
        <strain evidence="2">EC2010</strain>
        <tissue evidence="2">Whole organism of an adult</tissue>
    </source>
</reference>
<name>A0A3S1C6P1_ELYCH</name>
<dbReference type="OrthoDB" id="6105878at2759"/>
<keyword evidence="3" id="KW-1185">Reference proteome</keyword>
<sequence>MAPPSVAGSRRSSPTGPNPKLTTEAFPTNQRELWKLSFSDTRRIAAVKSRLRLREALHTQDALLRKGGGKLSDWQVTGVVSYQHVLALHSIWDHVVKLVDVTGIQLLAYLRKHCRSVQAVLSRMQAARCHVRPNFGSREQAARMRRAGRVLVFQITELLANVRYRDTMRALVGQKLDMLLDMGFRPDDVQDMAVKVVHYLQHHHTGHWNRSVEHACSVFLKALRSLGNEHLAPTEQFQEPIAAIHGARVSF</sequence>
<gene>
    <name evidence="2" type="ORF">EGW08_007820</name>
</gene>
<evidence type="ECO:0000256" key="1">
    <source>
        <dbReference type="SAM" id="MobiDB-lite"/>
    </source>
</evidence>
<comment type="caution">
    <text evidence="2">The sequence shown here is derived from an EMBL/GenBank/DDBJ whole genome shotgun (WGS) entry which is preliminary data.</text>
</comment>
<proteinExistence type="predicted"/>
<organism evidence="2 3">
    <name type="scientific">Elysia chlorotica</name>
    <name type="common">Eastern emerald elysia</name>
    <name type="synonym">Sea slug</name>
    <dbReference type="NCBI Taxonomy" id="188477"/>
    <lineage>
        <taxon>Eukaryota</taxon>
        <taxon>Metazoa</taxon>
        <taxon>Spiralia</taxon>
        <taxon>Lophotrochozoa</taxon>
        <taxon>Mollusca</taxon>
        <taxon>Gastropoda</taxon>
        <taxon>Heterobranchia</taxon>
        <taxon>Euthyneura</taxon>
        <taxon>Panpulmonata</taxon>
        <taxon>Sacoglossa</taxon>
        <taxon>Placobranchoidea</taxon>
        <taxon>Plakobranchidae</taxon>
        <taxon>Elysia</taxon>
    </lineage>
</organism>
<evidence type="ECO:0000313" key="3">
    <source>
        <dbReference type="Proteomes" id="UP000271974"/>
    </source>
</evidence>
<evidence type="ECO:0000313" key="2">
    <source>
        <dbReference type="EMBL" id="RUS84436.1"/>
    </source>
</evidence>
<dbReference type="EMBL" id="RQTK01000206">
    <property type="protein sequence ID" value="RUS84436.1"/>
    <property type="molecule type" value="Genomic_DNA"/>
</dbReference>
<feature type="region of interest" description="Disordered" evidence="1">
    <location>
        <begin position="1"/>
        <end position="24"/>
    </location>
</feature>
<accession>A0A3S1C6P1</accession>
<protein>
    <submittedName>
        <fullName evidence="2">Uncharacterized protein</fullName>
    </submittedName>
</protein>
<dbReference type="AlphaFoldDB" id="A0A3S1C6P1"/>
<dbReference type="Proteomes" id="UP000271974">
    <property type="component" value="Unassembled WGS sequence"/>
</dbReference>